<gene>
    <name evidence="2" type="ORF">ACFQ4M_04755</name>
</gene>
<dbReference type="SUPFAM" id="SSF46785">
    <property type="entry name" value="Winged helix' DNA-binding domain"/>
    <property type="match status" value="1"/>
</dbReference>
<dbReference type="InterPro" id="IPR036388">
    <property type="entry name" value="WH-like_DNA-bd_sf"/>
</dbReference>
<keyword evidence="3" id="KW-1185">Reference proteome</keyword>
<accession>A0ABW3W9Y9</accession>
<dbReference type="PIRSF" id="PIRSF036158">
    <property type="entry name" value="UCP036158_MarR"/>
    <property type="match status" value="1"/>
</dbReference>
<dbReference type="Gene3D" id="1.10.10.10">
    <property type="entry name" value="Winged helix-like DNA-binding domain superfamily/Winged helix DNA-binding domain"/>
    <property type="match status" value="1"/>
</dbReference>
<dbReference type="GO" id="GO:0003677">
    <property type="term" value="F:DNA binding"/>
    <property type="evidence" value="ECO:0007669"/>
    <property type="project" value="UniProtKB-KW"/>
</dbReference>
<sequence length="171" mass="18980">MSEANRIVSSQHLVSSKSPELSEFEFGLIIAWHAFARWMTRCMTAAGVKDMTPTDVLVLHHVAHRDIEKRLGDIAFVLNIEDTHVVSYSLRKLAGLGLVKSARRGKEAFFSLTEQGHDVCMAYRDVREDCLMPGFTGTPEDNAQIGELARLLRTLSGRYDQAARAASTSSL</sequence>
<protein>
    <submittedName>
        <fullName evidence="2">Winged helix DNA-binding protein</fullName>
    </submittedName>
</protein>
<dbReference type="EMBL" id="JBHTMC010000009">
    <property type="protein sequence ID" value="MFD1262883.1"/>
    <property type="molecule type" value="Genomic_DNA"/>
</dbReference>
<dbReference type="Pfam" id="PF13463">
    <property type="entry name" value="HTH_27"/>
    <property type="match status" value="1"/>
</dbReference>
<dbReference type="RefSeq" id="WP_270069400.1">
    <property type="nucleotide sequence ID" value="NZ_JARQZE010000025.1"/>
</dbReference>
<organism evidence="2 3">
    <name type="scientific">Thauera mechernichensis</name>
    <dbReference type="NCBI Taxonomy" id="82788"/>
    <lineage>
        <taxon>Bacteria</taxon>
        <taxon>Pseudomonadati</taxon>
        <taxon>Pseudomonadota</taxon>
        <taxon>Betaproteobacteria</taxon>
        <taxon>Rhodocyclales</taxon>
        <taxon>Zoogloeaceae</taxon>
        <taxon>Thauera</taxon>
    </lineage>
</organism>
<proteinExistence type="predicted"/>
<evidence type="ECO:0000313" key="2">
    <source>
        <dbReference type="EMBL" id="MFD1262883.1"/>
    </source>
</evidence>
<dbReference type="InterPro" id="IPR036390">
    <property type="entry name" value="WH_DNA-bd_sf"/>
</dbReference>
<feature type="domain" description="HTH marR-type" evidence="1">
    <location>
        <begin position="51"/>
        <end position="116"/>
    </location>
</feature>
<evidence type="ECO:0000259" key="1">
    <source>
        <dbReference type="Pfam" id="PF13463"/>
    </source>
</evidence>
<reference evidence="3" key="1">
    <citation type="journal article" date="2019" name="Int. J. Syst. Evol. Microbiol.">
        <title>The Global Catalogue of Microorganisms (GCM) 10K type strain sequencing project: providing services to taxonomists for standard genome sequencing and annotation.</title>
        <authorList>
            <consortium name="The Broad Institute Genomics Platform"/>
            <consortium name="The Broad Institute Genome Sequencing Center for Infectious Disease"/>
            <person name="Wu L."/>
            <person name="Ma J."/>
        </authorList>
    </citation>
    <scope>NUCLEOTIDE SEQUENCE [LARGE SCALE GENOMIC DNA]</scope>
    <source>
        <strain evidence="3">CCUG 48884</strain>
    </source>
</reference>
<name>A0ABW3W9Y9_9RHOO</name>
<dbReference type="InterPro" id="IPR014601">
    <property type="entry name" value="Trans_reg_MarR_HTH"/>
</dbReference>
<keyword evidence="2" id="KW-0238">DNA-binding</keyword>
<dbReference type="InterPro" id="IPR000835">
    <property type="entry name" value="HTH_MarR-typ"/>
</dbReference>
<dbReference type="Proteomes" id="UP001597158">
    <property type="component" value="Unassembled WGS sequence"/>
</dbReference>
<comment type="caution">
    <text evidence="2">The sequence shown here is derived from an EMBL/GenBank/DDBJ whole genome shotgun (WGS) entry which is preliminary data.</text>
</comment>
<evidence type="ECO:0000313" key="3">
    <source>
        <dbReference type="Proteomes" id="UP001597158"/>
    </source>
</evidence>